<evidence type="ECO:0000313" key="3">
    <source>
        <dbReference type="Proteomes" id="UP000507470"/>
    </source>
</evidence>
<accession>A0A6J8BBI7</accession>
<dbReference type="PANTHER" id="PTHR46534:SF1">
    <property type="entry name" value="IGGFC-BINDING PROTEIN N-TERMINAL DOMAIN-CONTAINING PROTEIN"/>
    <property type="match status" value="1"/>
</dbReference>
<protein>
    <recommendedName>
        <fullName evidence="1">IgGFc-binding protein N-terminal domain-containing protein</fullName>
    </recommendedName>
</protein>
<dbReference type="InterPro" id="IPR035234">
    <property type="entry name" value="IgGFc-bd_N"/>
</dbReference>
<keyword evidence="3" id="KW-1185">Reference proteome</keyword>
<dbReference type="AlphaFoldDB" id="A0A6J8BBI7"/>
<name>A0A6J8BBI7_MYTCO</name>
<evidence type="ECO:0000313" key="2">
    <source>
        <dbReference type="EMBL" id="CAC5379477.1"/>
    </source>
</evidence>
<evidence type="ECO:0000259" key="1">
    <source>
        <dbReference type="Pfam" id="PF17517"/>
    </source>
</evidence>
<gene>
    <name evidence="2" type="ORF">MCOR_15544</name>
</gene>
<sequence>MIIATEENTTVNIIVADETYIRYNTAHHTAGKMLNINMNKFQTFHVYGGPDYTGTRITSNEPISVKSGASCTSIGLGACDHLSSQMTPVETFDNDGDGKIDEDLAKHLEEFQSTTTEFSTTELPTTEFLTIELPTTKLSTTCQKLQQDIIQQQHC</sequence>
<dbReference type="OrthoDB" id="6142386at2759"/>
<dbReference type="EMBL" id="CACVKT020002723">
    <property type="protein sequence ID" value="CAC5379477.1"/>
    <property type="molecule type" value="Genomic_DNA"/>
</dbReference>
<reference evidence="2 3" key="1">
    <citation type="submission" date="2020-06" db="EMBL/GenBank/DDBJ databases">
        <authorList>
            <person name="Li R."/>
            <person name="Bekaert M."/>
        </authorList>
    </citation>
    <scope>NUCLEOTIDE SEQUENCE [LARGE SCALE GENOMIC DNA]</scope>
    <source>
        <strain evidence="3">wild</strain>
    </source>
</reference>
<organism evidence="2 3">
    <name type="scientific">Mytilus coruscus</name>
    <name type="common">Sea mussel</name>
    <dbReference type="NCBI Taxonomy" id="42192"/>
    <lineage>
        <taxon>Eukaryota</taxon>
        <taxon>Metazoa</taxon>
        <taxon>Spiralia</taxon>
        <taxon>Lophotrochozoa</taxon>
        <taxon>Mollusca</taxon>
        <taxon>Bivalvia</taxon>
        <taxon>Autobranchia</taxon>
        <taxon>Pteriomorphia</taxon>
        <taxon>Mytilida</taxon>
        <taxon>Mytiloidea</taxon>
        <taxon>Mytilidae</taxon>
        <taxon>Mytilinae</taxon>
        <taxon>Mytilus</taxon>
    </lineage>
</organism>
<dbReference type="Pfam" id="PF17517">
    <property type="entry name" value="IgGFc_binding"/>
    <property type="match status" value="1"/>
</dbReference>
<dbReference type="Proteomes" id="UP000507470">
    <property type="component" value="Unassembled WGS sequence"/>
</dbReference>
<dbReference type="PANTHER" id="PTHR46534">
    <property type="entry name" value="IGGFC_BINDING DOMAIN-CONTAINING PROTEIN"/>
    <property type="match status" value="1"/>
</dbReference>
<feature type="domain" description="IgGFc-binding protein N-terminal" evidence="1">
    <location>
        <begin position="2"/>
        <end position="91"/>
    </location>
</feature>
<proteinExistence type="predicted"/>